<dbReference type="Proteomes" id="UP000657421">
    <property type="component" value="Unassembled WGS sequence"/>
</dbReference>
<dbReference type="PANTHER" id="PTHR43135:SF3">
    <property type="entry name" value="ALPHA-D-RIBOSE 1-METHYLPHOSPHONATE 5-TRIPHOSPHATE DIPHOSPHATASE"/>
    <property type="match status" value="1"/>
</dbReference>
<evidence type="ECO:0000259" key="1">
    <source>
        <dbReference type="Pfam" id="PF01979"/>
    </source>
</evidence>
<evidence type="ECO:0000313" key="2">
    <source>
        <dbReference type="EMBL" id="MBC8571519.1"/>
    </source>
</evidence>
<organism evidence="2 3">
    <name type="scientific">Jingyaoa shaoxingensis</name>
    <dbReference type="NCBI Taxonomy" id="2763671"/>
    <lineage>
        <taxon>Bacteria</taxon>
        <taxon>Bacillati</taxon>
        <taxon>Bacillota</taxon>
        <taxon>Clostridia</taxon>
        <taxon>Lachnospirales</taxon>
        <taxon>Lachnospiraceae</taxon>
        <taxon>Jingyaoa</taxon>
    </lineage>
</organism>
<accession>A0ABR7N540</accession>
<protein>
    <submittedName>
        <fullName evidence="2">Amidohydrolase family protein</fullName>
    </submittedName>
</protein>
<dbReference type="SUPFAM" id="SSF51556">
    <property type="entry name" value="Metallo-dependent hydrolases"/>
    <property type="match status" value="1"/>
</dbReference>
<dbReference type="Pfam" id="PF01979">
    <property type="entry name" value="Amidohydro_1"/>
    <property type="match status" value="1"/>
</dbReference>
<reference evidence="2 3" key="1">
    <citation type="submission" date="2020-08" db="EMBL/GenBank/DDBJ databases">
        <title>Genome public.</title>
        <authorList>
            <person name="Liu C."/>
            <person name="Sun Q."/>
        </authorList>
    </citation>
    <scope>NUCLEOTIDE SEQUENCE [LARGE SCALE GENOMIC DNA]</scope>
    <source>
        <strain evidence="2 3">NSJ-46</strain>
    </source>
</reference>
<dbReference type="PANTHER" id="PTHR43135">
    <property type="entry name" value="ALPHA-D-RIBOSE 1-METHYLPHOSPHONATE 5-TRIPHOSPHATE DIPHOSPHATASE"/>
    <property type="match status" value="1"/>
</dbReference>
<keyword evidence="3" id="KW-1185">Reference proteome</keyword>
<dbReference type="InterPro" id="IPR006680">
    <property type="entry name" value="Amidohydro-rel"/>
</dbReference>
<dbReference type="EMBL" id="JACRSZ010000001">
    <property type="protein sequence ID" value="MBC8571519.1"/>
    <property type="molecule type" value="Genomic_DNA"/>
</dbReference>
<dbReference type="Gene3D" id="3.20.20.140">
    <property type="entry name" value="Metal-dependent hydrolases"/>
    <property type="match status" value="1"/>
</dbReference>
<name>A0ABR7N540_9FIRM</name>
<dbReference type="InterPro" id="IPR051781">
    <property type="entry name" value="Metallo-dep_Hydrolase"/>
</dbReference>
<proteinExistence type="predicted"/>
<dbReference type="InterPro" id="IPR032466">
    <property type="entry name" value="Metal_Hydrolase"/>
</dbReference>
<comment type="caution">
    <text evidence="2">The sequence shown here is derived from an EMBL/GenBank/DDBJ whole genome shotgun (WGS) entry which is preliminary data.</text>
</comment>
<evidence type="ECO:0000313" key="3">
    <source>
        <dbReference type="Proteomes" id="UP000657421"/>
    </source>
</evidence>
<gene>
    <name evidence="2" type="ORF">H8716_00205</name>
</gene>
<feature type="domain" description="Amidohydrolase-related" evidence="1">
    <location>
        <begin position="5"/>
        <end position="247"/>
    </location>
</feature>
<dbReference type="RefSeq" id="WP_249306289.1">
    <property type="nucleotide sequence ID" value="NZ_JACRSZ010000001.1"/>
</dbReference>
<sequence>MFGECHAHLFMNGTDYRQAVRDHKESVNVQKIREELASYQKNGIDFVRDGGDKYGVSERARDLAQEYGIDYRTPVFAIHRKGHYGGIVGKSAETLTEFAQLVSEVRHRNGDFIKIMVSGIMEYETFGALSEPGLEADWIREMVHIAHEEGFSVMVHGNGREPVLAAVEAGADSIEHGNYIDTDCLDAMAERECVWVPTIVTTRNLLGCGRYPEHVLEQIYEKECENLIYGFEKGVKLAAGSDAGAYLIPHGEGVLQEIQIIVESLTNIGYNETGVRERIQQGERWIRERFHRK</sequence>